<feature type="domain" description="Tetrahydrofolate dehydrogenase/cyclohydrolase catalytic" evidence="13">
    <location>
        <begin position="5"/>
        <end position="120"/>
    </location>
</feature>
<comment type="pathway">
    <text evidence="1 12">One-carbon metabolism; tetrahydrofolate interconversion.</text>
</comment>
<evidence type="ECO:0000259" key="14">
    <source>
        <dbReference type="Pfam" id="PF02882"/>
    </source>
</evidence>
<keyword evidence="7 12" id="KW-0521">NADP</keyword>
<comment type="subunit">
    <text evidence="2 12">Homodimer.</text>
</comment>
<evidence type="ECO:0000313" key="16">
    <source>
        <dbReference type="Proteomes" id="UP000273786"/>
    </source>
</evidence>
<dbReference type="PANTHER" id="PTHR48099">
    <property type="entry name" value="C-1-TETRAHYDROFOLATE SYNTHASE, CYTOPLASMIC-RELATED"/>
    <property type="match status" value="1"/>
</dbReference>
<dbReference type="SUPFAM" id="SSF53223">
    <property type="entry name" value="Aminoacid dehydrogenase-like, N-terminal domain"/>
    <property type="match status" value="1"/>
</dbReference>
<dbReference type="Proteomes" id="UP000273786">
    <property type="component" value="Unassembled WGS sequence"/>
</dbReference>
<accession>A0A3P3ER62</accession>
<evidence type="ECO:0000256" key="3">
    <source>
        <dbReference type="ARBA" id="ARBA00022563"/>
    </source>
</evidence>
<dbReference type="PRINTS" id="PR00085">
    <property type="entry name" value="THFDHDRGNASE"/>
</dbReference>
<keyword evidence="8 12" id="KW-0560">Oxidoreductase</keyword>
<evidence type="ECO:0000256" key="10">
    <source>
        <dbReference type="ARBA" id="ARBA00023167"/>
    </source>
</evidence>
<evidence type="ECO:0000256" key="12">
    <source>
        <dbReference type="HAMAP-Rule" id="MF_01576"/>
    </source>
</evidence>
<dbReference type="CDD" id="cd01080">
    <property type="entry name" value="NAD_bind_m-THF_DH_Cyclohyd"/>
    <property type="match status" value="1"/>
</dbReference>
<dbReference type="UniPathway" id="UPA00193"/>
<dbReference type="OrthoDB" id="9803580at2"/>
<evidence type="ECO:0000256" key="2">
    <source>
        <dbReference type="ARBA" id="ARBA00011738"/>
    </source>
</evidence>
<keyword evidence="4 12" id="KW-0028">Amino-acid biosynthesis</keyword>
<evidence type="ECO:0000256" key="7">
    <source>
        <dbReference type="ARBA" id="ARBA00022857"/>
    </source>
</evidence>
<evidence type="ECO:0000256" key="11">
    <source>
        <dbReference type="ARBA" id="ARBA00023268"/>
    </source>
</evidence>
<evidence type="ECO:0000256" key="9">
    <source>
        <dbReference type="ARBA" id="ARBA00023102"/>
    </source>
</evidence>
<dbReference type="InterPro" id="IPR020630">
    <property type="entry name" value="THF_DH/CycHdrlase_cat_dom"/>
</dbReference>
<dbReference type="GO" id="GO:0000105">
    <property type="term" value="P:L-histidine biosynthetic process"/>
    <property type="evidence" value="ECO:0007669"/>
    <property type="project" value="UniProtKB-KW"/>
</dbReference>
<evidence type="ECO:0000256" key="1">
    <source>
        <dbReference type="ARBA" id="ARBA00004777"/>
    </source>
</evidence>
<dbReference type="HAMAP" id="MF_01576">
    <property type="entry name" value="THF_DHG_CYH"/>
    <property type="match status" value="1"/>
</dbReference>
<dbReference type="PANTHER" id="PTHR48099:SF5">
    <property type="entry name" value="C-1-TETRAHYDROFOLATE SYNTHASE, CYTOPLASMIC"/>
    <property type="match status" value="1"/>
</dbReference>
<sequence length="299" mass="31113">MAEVIDGKAVAADVIAKVTSASSDLAASKSVTPGLAVIIVGEDPASQVYVAAKSRTAKECGFNSLQHTLPADTSEAYLIDLIEVLNHDRTIHGILVQLPLPDHIDAGKVIQAIAPEKDVDGFHFVNVGKLGTGELETAFVPCTPAGSMLLIERVRGKDLSGLNAVVVGRSNIVGKPMANLLLAANATVTVAHSRTKNLPELCRGADILVAAVGRPEMIRGEWVKPGTTVIDVGINRIAAPERGNGKNRLVGDVAYLEAADRAGAITPVPGGVGPMTIALLMANTLTSAYLASNLPRPQF</sequence>
<dbReference type="InterPro" id="IPR020631">
    <property type="entry name" value="THF_DH/CycHdrlase_NAD-bd_dom"/>
</dbReference>
<keyword evidence="10 12" id="KW-0486">Methionine biosynthesis</keyword>
<dbReference type="NCBIfam" id="NF010783">
    <property type="entry name" value="PRK14186.1"/>
    <property type="match status" value="1"/>
</dbReference>
<dbReference type="EMBL" id="RQXT01000094">
    <property type="protein sequence ID" value="RRH87858.1"/>
    <property type="molecule type" value="Genomic_DNA"/>
</dbReference>
<dbReference type="GO" id="GO:0009086">
    <property type="term" value="P:methionine biosynthetic process"/>
    <property type="evidence" value="ECO:0007669"/>
    <property type="project" value="UniProtKB-KW"/>
</dbReference>
<dbReference type="SUPFAM" id="SSF51735">
    <property type="entry name" value="NAD(P)-binding Rossmann-fold domains"/>
    <property type="match status" value="1"/>
</dbReference>
<dbReference type="Pfam" id="PF02882">
    <property type="entry name" value="THF_DHG_CYH_C"/>
    <property type="match status" value="1"/>
</dbReference>
<keyword evidence="6 12" id="KW-0378">Hydrolase</keyword>
<dbReference type="InterPro" id="IPR036291">
    <property type="entry name" value="NAD(P)-bd_dom_sf"/>
</dbReference>
<dbReference type="EC" id="3.5.4.9" evidence="12"/>
<dbReference type="GO" id="GO:0004488">
    <property type="term" value="F:methylenetetrahydrofolate dehydrogenase (NADP+) activity"/>
    <property type="evidence" value="ECO:0007669"/>
    <property type="project" value="UniProtKB-UniRule"/>
</dbReference>
<comment type="catalytic activity">
    <reaction evidence="12">
        <text>(6R)-5,10-methenyltetrahydrofolate + H2O = (6R)-10-formyltetrahydrofolate + H(+)</text>
        <dbReference type="Rhea" id="RHEA:23700"/>
        <dbReference type="ChEBI" id="CHEBI:15377"/>
        <dbReference type="ChEBI" id="CHEBI:15378"/>
        <dbReference type="ChEBI" id="CHEBI:57455"/>
        <dbReference type="ChEBI" id="CHEBI:195366"/>
        <dbReference type="EC" id="3.5.4.9"/>
    </reaction>
</comment>
<dbReference type="PROSITE" id="PS00767">
    <property type="entry name" value="THF_DHG_CYH_2"/>
    <property type="match status" value="1"/>
</dbReference>
<gene>
    <name evidence="12 15" type="primary">folD</name>
    <name evidence="15" type="ORF">EH240_35615</name>
</gene>
<feature type="domain" description="Tetrahydrofolate dehydrogenase/cyclohydrolase NAD(P)-binding" evidence="14">
    <location>
        <begin position="141"/>
        <end position="288"/>
    </location>
</feature>
<dbReference type="InterPro" id="IPR046346">
    <property type="entry name" value="Aminoacid_DH-like_N_sf"/>
</dbReference>
<evidence type="ECO:0000259" key="13">
    <source>
        <dbReference type="Pfam" id="PF00763"/>
    </source>
</evidence>
<comment type="caution">
    <text evidence="12">Lacks conserved residue(s) required for the propagation of feature annotation.</text>
</comment>
<dbReference type="AlphaFoldDB" id="A0A3P3ER62"/>
<evidence type="ECO:0000256" key="8">
    <source>
        <dbReference type="ARBA" id="ARBA00023002"/>
    </source>
</evidence>
<feature type="binding site" evidence="12">
    <location>
        <position position="234"/>
    </location>
    <ligand>
        <name>NADP(+)</name>
        <dbReference type="ChEBI" id="CHEBI:58349"/>
    </ligand>
</feature>
<dbReference type="FunFam" id="3.40.50.10860:FF:000005">
    <property type="entry name" value="C-1-tetrahydrofolate synthase, cytoplasmic, putative"/>
    <property type="match status" value="1"/>
</dbReference>
<dbReference type="Gene3D" id="3.40.50.720">
    <property type="entry name" value="NAD(P)-binding Rossmann-like Domain"/>
    <property type="match status" value="1"/>
</dbReference>
<dbReference type="GO" id="GO:0004477">
    <property type="term" value="F:methenyltetrahydrofolate cyclohydrolase activity"/>
    <property type="evidence" value="ECO:0007669"/>
    <property type="project" value="UniProtKB-UniRule"/>
</dbReference>
<reference evidence="15 16" key="1">
    <citation type="submission" date="2018-11" db="EMBL/GenBank/DDBJ databases">
        <title>the genome of Mesorhizobium tamadayense DSM 28320.</title>
        <authorList>
            <person name="Gao J."/>
        </authorList>
    </citation>
    <scope>NUCLEOTIDE SEQUENCE [LARGE SCALE GENOMIC DNA]</scope>
    <source>
        <strain evidence="15 16">DSM 28320</strain>
    </source>
</reference>
<feature type="binding site" evidence="12">
    <location>
        <begin position="168"/>
        <end position="170"/>
    </location>
    <ligand>
        <name>NADP(+)</name>
        <dbReference type="ChEBI" id="CHEBI:58349"/>
    </ligand>
</feature>
<evidence type="ECO:0000256" key="4">
    <source>
        <dbReference type="ARBA" id="ARBA00022605"/>
    </source>
</evidence>
<keyword evidence="11 12" id="KW-0511">Multifunctional enzyme</keyword>
<dbReference type="InterPro" id="IPR000672">
    <property type="entry name" value="THF_DH/CycHdrlase"/>
</dbReference>
<dbReference type="NCBIfam" id="NF010785">
    <property type="entry name" value="PRK14188.1"/>
    <property type="match status" value="1"/>
</dbReference>
<name>A0A3P3ER62_9HYPH</name>
<dbReference type="GO" id="GO:0006164">
    <property type="term" value="P:purine nucleotide biosynthetic process"/>
    <property type="evidence" value="ECO:0007669"/>
    <property type="project" value="UniProtKB-KW"/>
</dbReference>
<evidence type="ECO:0000256" key="5">
    <source>
        <dbReference type="ARBA" id="ARBA00022755"/>
    </source>
</evidence>
<keyword evidence="16" id="KW-1185">Reference proteome</keyword>
<dbReference type="InterPro" id="IPR020867">
    <property type="entry name" value="THF_DH/CycHdrlase_CS"/>
</dbReference>
<comment type="caution">
    <text evidence="15">The sequence shown here is derived from an EMBL/GenBank/DDBJ whole genome shotgun (WGS) entry which is preliminary data.</text>
</comment>
<dbReference type="Pfam" id="PF00763">
    <property type="entry name" value="THF_DHG_CYH"/>
    <property type="match status" value="1"/>
</dbReference>
<comment type="function">
    <text evidence="12">Catalyzes the oxidation of 5,10-methylenetetrahydrofolate to 5,10-methenyltetrahydrofolate and then the hydrolysis of 5,10-methenyltetrahydrofolate to 10-formyltetrahydrofolate.</text>
</comment>
<proteinExistence type="inferred from homology"/>
<evidence type="ECO:0000313" key="15">
    <source>
        <dbReference type="EMBL" id="RRH87858.1"/>
    </source>
</evidence>
<dbReference type="EC" id="1.5.1.5" evidence="12"/>
<comment type="similarity">
    <text evidence="12">Belongs to the tetrahydrofolate dehydrogenase/cyclohydrolase family.</text>
</comment>
<dbReference type="GO" id="GO:0035999">
    <property type="term" value="P:tetrahydrofolate interconversion"/>
    <property type="evidence" value="ECO:0007669"/>
    <property type="project" value="UniProtKB-UniRule"/>
</dbReference>
<comment type="catalytic activity">
    <reaction evidence="12">
        <text>(6R)-5,10-methylene-5,6,7,8-tetrahydrofolate + NADP(+) = (6R)-5,10-methenyltetrahydrofolate + NADPH</text>
        <dbReference type="Rhea" id="RHEA:22812"/>
        <dbReference type="ChEBI" id="CHEBI:15636"/>
        <dbReference type="ChEBI" id="CHEBI:57455"/>
        <dbReference type="ChEBI" id="CHEBI:57783"/>
        <dbReference type="ChEBI" id="CHEBI:58349"/>
        <dbReference type="EC" id="1.5.1.5"/>
    </reaction>
</comment>
<organism evidence="15 16">
    <name type="scientific">Mesorhizobium tamadayense</name>
    <dbReference type="NCBI Taxonomy" id="425306"/>
    <lineage>
        <taxon>Bacteria</taxon>
        <taxon>Pseudomonadati</taxon>
        <taxon>Pseudomonadota</taxon>
        <taxon>Alphaproteobacteria</taxon>
        <taxon>Hyphomicrobiales</taxon>
        <taxon>Phyllobacteriaceae</taxon>
        <taxon>Mesorhizobium</taxon>
    </lineage>
</organism>
<keyword evidence="3 12" id="KW-0554">One-carbon metabolism</keyword>
<evidence type="ECO:0000256" key="6">
    <source>
        <dbReference type="ARBA" id="ARBA00022801"/>
    </source>
</evidence>
<dbReference type="Gene3D" id="3.40.50.10860">
    <property type="entry name" value="Leucine Dehydrogenase, chain A, domain 1"/>
    <property type="match status" value="1"/>
</dbReference>
<keyword evidence="5 12" id="KW-0658">Purine biosynthesis</keyword>
<dbReference type="GO" id="GO:0005829">
    <property type="term" value="C:cytosol"/>
    <property type="evidence" value="ECO:0007669"/>
    <property type="project" value="TreeGrafter"/>
</dbReference>
<dbReference type="FunFam" id="3.40.50.720:FF:000006">
    <property type="entry name" value="Bifunctional protein FolD"/>
    <property type="match status" value="1"/>
</dbReference>
<keyword evidence="9 12" id="KW-0368">Histidine biosynthesis</keyword>
<dbReference type="RefSeq" id="WP_125007030.1">
    <property type="nucleotide sequence ID" value="NZ_RQXT01000094.1"/>
</dbReference>
<protein>
    <recommendedName>
        <fullName evidence="12">Bifunctional protein FolD</fullName>
    </recommendedName>
    <domain>
        <recommendedName>
            <fullName evidence="12">Methylenetetrahydrofolate dehydrogenase</fullName>
            <ecNumber evidence="12">1.5.1.5</ecNumber>
        </recommendedName>
    </domain>
    <domain>
        <recommendedName>
            <fullName evidence="12">Methenyltetrahydrofolate cyclohydrolase</fullName>
            <ecNumber evidence="12">3.5.4.9</ecNumber>
        </recommendedName>
    </domain>
</protein>